<dbReference type="AlphaFoldDB" id="A0A838L2P2"/>
<protein>
    <submittedName>
        <fullName evidence="2">DUF2141 domain-containing protein</fullName>
    </submittedName>
</protein>
<keyword evidence="3" id="KW-1185">Reference proteome</keyword>
<accession>A0A838L2P2</accession>
<evidence type="ECO:0000313" key="2">
    <source>
        <dbReference type="EMBL" id="MBA2933454.1"/>
    </source>
</evidence>
<comment type="caution">
    <text evidence="2">The sequence shown here is derived from an EMBL/GenBank/DDBJ whole genome shotgun (WGS) entry which is preliminary data.</text>
</comment>
<dbReference type="Pfam" id="PF09912">
    <property type="entry name" value="DUF2141"/>
    <property type="match status" value="1"/>
</dbReference>
<feature type="signal peptide" evidence="1">
    <location>
        <begin position="1"/>
        <end position="25"/>
    </location>
</feature>
<sequence length="173" mass="17881">MPKKRFLSATLALGALAALPAVGHAAPIGPFANACQAGSAAMLVHVTGFKQRTGVLRVQSYGGDPGHYFDKGTYLKRIEVQVPSAGAADVCVPVPGPGRYAISVRHDVNGSGKTDRSDGGGMSGNPHLSLIDLMFKRKPSPEQVAVEVPHGVRVVPVVLNYLQGGSFAPVTAG</sequence>
<name>A0A838L2P2_9SPHN</name>
<reference evidence="2 3" key="1">
    <citation type="submission" date="2020-07" db="EMBL/GenBank/DDBJ databases">
        <authorList>
            <person name="Sun Q."/>
        </authorList>
    </citation>
    <scope>NUCLEOTIDE SEQUENCE [LARGE SCALE GENOMIC DNA]</scope>
    <source>
        <strain evidence="2 3">CGMCC 1.13654</strain>
    </source>
</reference>
<dbReference type="InterPro" id="IPR018673">
    <property type="entry name" value="DUF2141"/>
</dbReference>
<evidence type="ECO:0000256" key="1">
    <source>
        <dbReference type="SAM" id="SignalP"/>
    </source>
</evidence>
<keyword evidence="1" id="KW-0732">Signal</keyword>
<organism evidence="2 3">
    <name type="scientific">Sphingomonas chungangi</name>
    <dbReference type="NCBI Taxonomy" id="2683589"/>
    <lineage>
        <taxon>Bacteria</taxon>
        <taxon>Pseudomonadati</taxon>
        <taxon>Pseudomonadota</taxon>
        <taxon>Alphaproteobacteria</taxon>
        <taxon>Sphingomonadales</taxon>
        <taxon>Sphingomonadaceae</taxon>
        <taxon>Sphingomonas</taxon>
    </lineage>
</organism>
<dbReference type="EMBL" id="JACEIB010000003">
    <property type="protein sequence ID" value="MBA2933454.1"/>
    <property type="molecule type" value="Genomic_DNA"/>
</dbReference>
<proteinExistence type="predicted"/>
<dbReference type="Proteomes" id="UP000570166">
    <property type="component" value="Unassembled WGS sequence"/>
</dbReference>
<evidence type="ECO:0000313" key="3">
    <source>
        <dbReference type="Proteomes" id="UP000570166"/>
    </source>
</evidence>
<feature type="chain" id="PRO_5032778177" evidence="1">
    <location>
        <begin position="26"/>
        <end position="173"/>
    </location>
</feature>
<dbReference type="RefSeq" id="WP_160363286.1">
    <property type="nucleotide sequence ID" value="NZ_JACEIB010000003.1"/>
</dbReference>
<gene>
    <name evidence="2" type="ORF">HZF05_05020</name>
</gene>